<feature type="transmembrane region" description="Helical" evidence="1">
    <location>
        <begin position="30"/>
        <end position="47"/>
    </location>
</feature>
<feature type="transmembrane region" description="Helical" evidence="1">
    <location>
        <begin position="170"/>
        <end position="189"/>
    </location>
</feature>
<proteinExistence type="predicted"/>
<dbReference type="GeneID" id="119738651"/>
<keyword evidence="3" id="KW-1185">Reference proteome</keyword>
<dbReference type="RefSeq" id="XP_038069492.1">
    <property type="nucleotide sequence ID" value="XM_038213564.1"/>
</dbReference>
<protein>
    <submittedName>
        <fullName evidence="2">Uncharacterized protein</fullName>
    </submittedName>
</protein>
<evidence type="ECO:0000256" key="1">
    <source>
        <dbReference type="SAM" id="Phobius"/>
    </source>
</evidence>
<feature type="transmembrane region" description="Helical" evidence="1">
    <location>
        <begin position="117"/>
        <end position="136"/>
    </location>
</feature>
<dbReference type="AlphaFoldDB" id="A0A914B0H8"/>
<evidence type="ECO:0000313" key="3">
    <source>
        <dbReference type="Proteomes" id="UP000887568"/>
    </source>
</evidence>
<keyword evidence="1" id="KW-0472">Membrane</keyword>
<feature type="transmembrane region" description="Helical" evidence="1">
    <location>
        <begin position="142"/>
        <end position="158"/>
    </location>
</feature>
<keyword evidence="1" id="KW-0812">Transmembrane</keyword>
<feature type="transmembrane region" description="Helical" evidence="1">
    <location>
        <begin position="59"/>
        <end position="78"/>
    </location>
</feature>
<dbReference type="EnsemblMetazoa" id="XM_038213564.1">
    <property type="protein sequence ID" value="XP_038069492.1"/>
    <property type="gene ID" value="LOC119738651"/>
</dbReference>
<dbReference type="OrthoDB" id="6019940at2759"/>
<reference evidence="2" key="1">
    <citation type="submission" date="2022-11" db="UniProtKB">
        <authorList>
            <consortium name="EnsemblMetazoa"/>
        </authorList>
    </citation>
    <scope>IDENTIFICATION</scope>
</reference>
<accession>A0A914B0H8</accession>
<dbReference type="OMA" id="VSCHASM"/>
<dbReference type="Proteomes" id="UP000887568">
    <property type="component" value="Unplaced"/>
</dbReference>
<organism evidence="2 3">
    <name type="scientific">Patiria miniata</name>
    <name type="common">Bat star</name>
    <name type="synonym">Asterina miniata</name>
    <dbReference type="NCBI Taxonomy" id="46514"/>
    <lineage>
        <taxon>Eukaryota</taxon>
        <taxon>Metazoa</taxon>
        <taxon>Echinodermata</taxon>
        <taxon>Eleutherozoa</taxon>
        <taxon>Asterozoa</taxon>
        <taxon>Asteroidea</taxon>
        <taxon>Valvatacea</taxon>
        <taxon>Valvatida</taxon>
        <taxon>Asterinidae</taxon>
        <taxon>Patiria</taxon>
    </lineage>
</organism>
<name>A0A914B0H8_PATMI</name>
<feature type="transmembrane region" description="Helical" evidence="1">
    <location>
        <begin position="7"/>
        <end position="24"/>
    </location>
</feature>
<keyword evidence="1" id="KW-1133">Transmembrane helix</keyword>
<evidence type="ECO:0000313" key="2">
    <source>
        <dbReference type="EnsemblMetazoa" id="XP_038069492.1"/>
    </source>
</evidence>
<sequence>MQQMSTALSDLVLALTSFGTALFILRQNLFASAGFILMGMAASCGAYRFSRSTPSPQVLYWHQGLAWITTILGTSLVASGFHRWYTNSVMSALHMGSALALVCLSKATDILAPRTEELLVSAVSSLAVVSIGIFSVLHTNPFGLLGAVLYGIAAAVGTEGDLASIRRVDWFHYLLAFANVVFLRAFTYASPHVFYKDN</sequence>